<sequence>MSLHGKSLFVTGGNAGIGLATALEFAARGADIAIYARRADKNEEAKQEIEKAGVRCITFTADATDEASIAGAVDETVKTFGGLHYAFNNVGVSQRGTPVVDLSVDEYEYLMDGNVKSTFLAMKHEIPAILATGRGGAICNNASASGIAPVAQQALYGAAKFGVIGLTKAVALEYAKDDLRVNVVCPGATTGDMFLRFREEFPEHAEKAAAAHPMARIGLREEVARAVLFLCTGATFTTGLAFTVDGGRSL</sequence>
<organism evidence="3 4">
    <name type="scientific">Dactylosporangium sucinum</name>
    <dbReference type="NCBI Taxonomy" id="1424081"/>
    <lineage>
        <taxon>Bacteria</taxon>
        <taxon>Bacillati</taxon>
        <taxon>Actinomycetota</taxon>
        <taxon>Actinomycetes</taxon>
        <taxon>Micromonosporales</taxon>
        <taxon>Micromonosporaceae</taxon>
        <taxon>Dactylosporangium</taxon>
    </lineage>
</organism>
<dbReference type="PRINTS" id="PR00081">
    <property type="entry name" value="GDHRDH"/>
</dbReference>
<evidence type="ECO:0000313" key="3">
    <source>
        <dbReference type="EMBL" id="GGM64720.1"/>
    </source>
</evidence>
<dbReference type="PRINTS" id="PR00080">
    <property type="entry name" value="SDRFAMILY"/>
</dbReference>
<name>A0A917X4W4_9ACTN</name>
<dbReference type="EMBL" id="BMPI01000050">
    <property type="protein sequence ID" value="GGM64720.1"/>
    <property type="molecule type" value="Genomic_DNA"/>
</dbReference>
<accession>A0A917X4W4</accession>
<keyword evidence="4" id="KW-1185">Reference proteome</keyword>
<dbReference type="PANTHER" id="PTHR24321:SF8">
    <property type="entry name" value="ESTRADIOL 17-BETA-DEHYDROGENASE 8-RELATED"/>
    <property type="match status" value="1"/>
</dbReference>
<protein>
    <submittedName>
        <fullName evidence="3">Short chain dehydrogenase</fullName>
    </submittedName>
</protein>
<dbReference type="FunFam" id="3.40.50.720:FF:000084">
    <property type="entry name" value="Short-chain dehydrogenase reductase"/>
    <property type="match status" value="1"/>
</dbReference>
<keyword evidence="2" id="KW-0560">Oxidoreductase</keyword>
<dbReference type="SUPFAM" id="SSF51735">
    <property type="entry name" value="NAD(P)-binding Rossmann-fold domains"/>
    <property type="match status" value="1"/>
</dbReference>
<comment type="caution">
    <text evidence="3">The sequence shown here is derived from an EMBL/GenBank/DDBJ whole genome shotgun (WGS) entry which is preliminary data.</text>
</comment>
<dbReference type="CDD" id="cd05233">
    <property type="entry name" value="SDR_c"/>
    <property type="match status" value="1"/>
</dbReference>
<dbReference type="InterPro" id="IPR002347">
    <property type="entry name" value="SDR_fam"/>
</dbReference>
<reference evidence="3" key="1">
    <citation type="journal article" date="2014" name="Int. J. Syst. Evol. Microbiol.">
        <title>Complete genome sequence of Corynebacterium casei LMG S-19264T (=DSM 44701T), isolated from a smear-ripened cheese.</title>
        <authorList>
            <consortium name="US DOE Joint Genome Institute (JGI-PGF)"/>
            <person name="Walter F."/>
            <person name="Albersmeier A."/>
            <person name="Kalinowski J."/>
            <person name="Ruckert C."/>
        </authorList>
    </citation>
    <scope>NUCLEOTIDE SEQUENCE</scope>
    <source>
        <strain evidence="3">JCM 19831</strain>
    </source>
</reference>
<dbReference type="Pfam" id="PF13561">
    <property type="entry name" value="adh_short_C2"/>
    <property type="match status" value="1"/>
</dbReference>
<comment type="similarity">
    <text evidence="1">Belongs to the short-chain dehydrogenases/reductases (SDR) family.</text>
</comment>
<proteinExistence type="inferred from homology"/>
<evidence type="ECO:0000313" key="4">
    <source>
        <dbReference type="Proteomes" id="UP000642070"/>
    </source>
</evidence>
<dbReference type="Proteomes" id="UP000642070">
    <property type="component" value="Unassembled WGS sequence"/>
</dbReference>
<dbReference type="InterPro" id="IPR020904">
    <property type="entry name" value="Sc_DH/Rdtase_CS"/>
</dbReference>
<gene>
    <name evidence="3" type="ORF">GCM10007977_077720</name>
</gene>
<dbReference type="PANTHER" id="PTHR24321">
    <property type="entry name" value="DEHYDROGENASES, SHORT CHAIN"/>
    <property type="match status" value="1"/>
</dbReference>
<dbReference type="Gene3D" id="3.40.50.720">
    <property type="entry name" value="NAD(P)-binding Rossmann-like Domain"/>
    <property type="match status" value="1"/>
</dbReference>
<reference evidence="3" key="2">
    <citation type="submission" date="2020-09" db="EMBL/GenBank/DDBJ databases">
        <authorList>
            <person name="Sun Q."/>
            <person name="Ohkuma M."/>
        </authorList>
    </citation>
    <scope>NUCLEOTIDE SEQUENCE</scope>
    <source>
        <strain evidence="3">JCM 19831</strain>
    </source>
</reference>
<evidence type="ECO:0000256" key="1">
    <source>
        <dbReference type="ARBA" id="ARBA00006484"/>
    </source>
</evidence>
<dbReference type="PROSITE" id="PS00061">
    <property type="entry name" value="ADH_SHORT"/>
    <property type="match status" value="1"/>
</dbReference>
<dbReference type="GO" id="GO:0016491">
    <property type="term" value="F:oxidoreductase activity"/>
    <property type="evidence" value="ECO:0007669"/>
    <property type="project" value="UniProtKB-KW"/>
</dbReference>
<dbReference type="AlphaFoldDB" id="A0A917X4W4"/>
<dbReference type="RefSeq" id="WP_190255050.1">
    <property type="nucleotide sequence ID" value="NZ_BMPI01000050.1"/>
</dbReference>
<dbReference type="InterPro" id="IPR036291">
    <property type="entry name" value="NAD(P)-bd_dom_sf"/>
</dbReference>
<evidence type="ECO:0000256" key="2">
    <source>
        <dbReference type="ARBA" id="ARBA00023002"/>
    </source>
</evidence>